<name>A0ABX3FW79_9ACTN</name>
<reference evidence="2 3" key="1">
    <citation type="submission" date="2016-01" db="EMBL/GenBank/DDBJ databases">
        <title>Streptomyces amritsarensis strain MTCC 11845 genome sequencing and assembly.</title>
        <authorList>
            <person name="Sharma D."/>
            <person name="Nair G.R."/>
            <person name="Kaur G."/>
            <person name="Manhas R.K."/>
            <person name="Mayilraj S."/>
        </authorList>
    </citation>
    <scope>NUCLEOTIDE SEQUENCE [LARGE SCALE GENOMIC DNA]</scope>
    <source>
        <strain evidence="2 3">MTCC 11845</strain>
    </source>
</reference>
<protein>
    <submittedName>
        <fullName evidence="2">Uncharacterized protein</fullName>
    </submittedName>
</protein>
<gene>
    <name evidence="2" type="ORF">AVW11_28000</name>
</gene>
<evidence type="ECO:0000256" key="1">
    <source>
        <dbReference type="SAM" id="MobiDB-lite"/>
    </source>
</evidence>
<dbReference type="RefSeq" id="WP_076046384.1">
    <property type="nucleotide sequence ID" value="NZ_MQUR01000085.1"/>
</dbReference>
<accession>A0ABX3FW79</accession>
<organism evidence="2 3">
    <name type="scientific">Streptomyces amritsarensis</name>
    <dbReference type="NCBI Taxonomy" id="681158"/>
    <lineage>
        <taxon>Bacteria</taxon>
        <taxon>Bacillati</taxon>
        <taxon>Actinomycetota</taxon>
        <taxon>Actinomycetes</taxon>
        <taxon>Kitasatosporales</taxon>
        <taxon>Streptomycetaceae</taxon>
        <taxon>Streptomyces</taxon>
    </lineage>
</organism>
<evidence type="ECO:0000313" key="2">
    <source>
        <dbReference type="EMBL" id="OLZ58537.1"/>
    </source>
</evidence>
<evidence type="ECO:0000313" key="3">
    <source>
        <dbReference type="Proteomes" id="UP000187151"/>
    </source>
</evidence>
<keyword evidence="3" id="KW-1185">Reference proteome</keyword>
<feature type="region of interest" description="Disordered" evidence="1">
    <location>
        <begin position="1"/>
        <end position="26"/>
    </location>
</feature>
<feature type="compositionally biased region" description="Basic residues" evidence="1">
    <location>
        <begin position="1"/>
        <end position="11"/>
    </location>
</feature>
<dbReference type="EMBL" id="MQUR01000085">
    <property type="protein sequence ID" value="OLZ58537.1"/>
    <property type="molecule type" value="Genomic_DNA"/>
</dbReference>
<feature type="region of interest" description="Disordered" evidence="1">
    <location>
        <begin position="42"/>
        <end position="146"/>
    </location>
</feature>
<proteinExistence type="predicted"/>
<feature type="compositionally biased region" description="Pro residues" evidence="1">
    <location>
        <begin position="121"/>
        <end position="131"/>
    </location>
</feature>
<comment type="caution">
    <text evidence="2">The sequence shown here is derived from an EMBL/GenBank/DDBJ whole genome shotgun (WGS) entry which is preliminary data.</text>
</comment>
<sequence length="146" mass="15789">MDLNGKHRRTRTPNFPALLAPDLPDRQAWPGGRRLAVQTAAEEAEPARSIAEGLTGRAVLTPGHPHPLRAIARRRTAHPDATARTARWADSPAADPSYNDLRPLARGFLRTLPEDLRPGPCRAPSPDPPVTAEPARLTLTLGERGA</sequence>
<dbReference type="Proteomes" id="UP000187151">
    <property type="component" value="Unassembled WGS sequence"/>
</dbReference>